<dbReference type="AlphaFoldDB" id="A0A0X3VC01"/>
<sequence>MKIAKSCVTRTAAPVLVAGVSLAAFAVPAVPAVAQEAPGSVVDRVDGTVRILAFQNVANRMRVSVAVDGALRGHLIVEDDADILPRPGCTAVPGTGGTAADCGLAAGVTRINAALGNYGDSFFSTAPINTVINAGTGGDFVRTGGGNDTIDLRDGVIGNDAADCDGGGNDTVVANLRDLIAANCERRVRV</sequence>
<dbReference type="RefSeq" id="WP_062700762.1">
    <property type="nucleotide sequence ID" value="NZ_LLZG01000054.1"/>
</dbReference>
<evidence type="ECO:0000313" key="3">
    <source>
        <dbReference type="Proteomes" id="UP000053923"/>
    </source>
</evidence>
<feature type="signal peptide" evidence="1">
    <location>
        <begin position="1"/>
        <end position="26"/>
    </location>
</feature>
<evidence type="ECO:0008006" key="4">
    <source>
        <dbReference type="Google" id="ProtNLM"/>
    </source>
</evidence>
<name>A0A0X3VC01_9ACTN</name>
<dbReference type="EMBL" id="LLZG01000054">
    <property type="protein sequence ID" value="KUL42124.1"/>
    <property type="molecule type" value="Genomic_DNA"/>
</dbReference>
<comment type="caution">
    <text evidence="2">The sequence shown here is derived from an EMBL/GenBank/DDBJ whole genome shotgun (WGS) entry which is preliminary data.</text>
</comment>
<feature type="chain" id="PRO_5039321561" description="Calcium-binding protein" evidence="1">
    <location>
        <begin position="27"/>
        <end position="190"/>
    </location>
</feature>
<dbReference type="Proteomes" id="UP000053923">
    <property type="component" value="Unassembled WGS sequence"/>
</dbReference>
<evidence type="ECO:0000256" key="1">
    <source>
        <dbReference type="SAM" id="SignalP"/>
    </source>
</evidence>
<evidence type="ECO:0000313" key="2">
    <source>
        <dbReference type="EMBL" id="KUL42124.1"/>
    </source>
</evidence>
<gene>
    <name evidence="2" type="ORF">ADL12_10105</name>
</gene>
<accession>A0A0X3VC01</accession>
<keyword evidence="3" id="KW-1185">Reference proteome</keyword>
<organism evidence="2 3">
    <name type="scientific">Streptomyces regalis</name>
    <dbReference type="NCBI Taxonomy" id="68262"/>
    <lineage>
        <taxon>Bacteria</taxon>
        <taxon>Bacillati</taxon>
        <taxon>Actinomycetota</taxon>
        <taxon>Actinomycetes</taxon>
        <taxon>Kitasatosporales</taxon>
        <taxon>Streptomycetaceae</taxon>
        <taxon>Streptomyces</taxon>
    </lineage>
</organism>
<protein>
    <recommendedName>
        <fullName evidence="4">Calcium-binding protein</fullName>
    </recommendedName>
</protein>
<proteinExistence type="predicted"/>
<keyword evidence="1" id="KW-0732">Signal</keyword>
<reference evidence="3" key="1">
    <citation type="submission" date="2015-10" db="EMBL/GenBank/DDBJ databases">
        <authorList>
            <person name="Ju K.-S."/>
            <person name="Doroghazi J.R."/>
            <person name="Metcalf W.W."/>
        </authorList>
    </citation>
    <scope>NUCLEOTIDE SEQUENCE [LARGE SCALE GENOMIC DNA]</scope>
    <source>
        <strain evidence="3">NRRL 3151</strain>
    </source>
</reference>